<dbReference type="PANTHER" id="PTHR32108">
    <property type="entry name" value="DNA-DIRECTED RNA POLYMERASE SUBUNIT ALPHA"/>
    <property type="match status" value="1"/>
</dbReference>
<evidence type="ECO:0000313" key="2">
    <source>
        <dbReference type="Proteomes" id="UP000325315"/>
    </source>
</evidence>
<keyword evidence="2" id="KW-1185">Reference proteome</keyword>
<evidence type="ECO:0000313" key="1">
    <source>
        <dbReference type="EMBL" id="KAA3461135.1"/>
    </source>
</evidence>
<dbReference type="AlphaFoldDB" id="A0A5B6UZP5"/>
<organism evidence="1 2">
    <name type="scientific">Gossypium australe</name>
    <dbReference type="NCBI Taxonomy" id="47621"/>
    <lineage>
        <taxon>Eukaryota</taxon>
        <taxon>Viridiplantae</taxon>
        <taxon>Streptophyta</taxon>
        <taxon>Embryophyta</taxon>
        <taxon>Tracheophyta</taxon>
        <taxon>Spermatophyta</taxon>
        <taxon>Magnoliopsida</taxon>
        <taxon>eudicotyledons</taxon>
        <taxon>Gunneridae</taxon>
        <taxon>Pentapetalae</taxon>
        <taxon>rosids</taxon>
        <taxon>malvids</taxon>
        <taxon>Malvales</taxon>
        <taxon>Malvaceae</taxon>
        <taxon>Malvoideae</taxon>
        <taxon>Gossypium</taxon>
    </lineage>
</organism>
<gene>
    <name evidence="1" type="ORF">EPI10_027734</name>
</gene>
<accession>A0A5B6UZP5</accession>
<dbReference type="PANTHER" id="PTHR32108:SF9">
    <property type="entry name" value="REVERSE TRANSCRIPTASE RNASE H-LIKE DOMAIN-CONTAINING PROTEIN"/>
    <property type="match status" value="1"/>
</dbReference>
<reference evidence="2" key="1">
    <citation type="journal article" date="2019" name="Plant Biotechnol. J.">
        <title>Genome sequencing of the Australian wild diploid species Gossypium australe highlights disease resistance and delayed gland morphogenesis.</title>
        <authorList>
            <person name="Cai Y."/>
            <person name="Cai X."/>
            <person name="Wang Q."/>
            <person name="Wang P."/>
            <person name="Zhang Y."/>
            <person name="Cai C."/>
            <person name="Xu Y."/>
            <person name="Wang K."/>
            <person name="Zhou Z."/>
            <person name="Wang C."/>
            <person name="Geng S."/>
            <person name="Li B."/>
            <person name="Dong Q."/>
            <person name="Hou Y."/>
            <person name="Wang H."/>
            <person name="Ai P."/>
            <person name="Liu Z."/>
            <person name="Yi F."/>
            <person name="Sun M."/>
            <person name="An G."/>
            <person name="Cheng J."/>
            <person name="Zhang Y."/>
            <person name="Shi Q."/>
            <person name="Xie Y."/>
            <person name="Shi X."/>
            <person name="Chang Y."/>
            <person name="Huang F."/>
            <person name="Chen Y."/>
            <person name="Hong S."/>
            <person name="Mi L."/>
            <person name="Sun Q."/>
            <person name="Zhang L."/>
            <person name="Zhou B."/>
            <person name="Peng R."/>
            <person name="Zhang X."/>
            <person name="Liu F."/>
        </authorList>
    </citation>
    <scope>NUCLEOTIDE SEQUENCE [LARGE SCALE GENOMIC DNA]</scope>
    <source>
        <strain evidence="2">cv. PA1801</strain>
    </source>
</reference>
<protein>
    <submittedName>
        <fullName evidence="1">Uncharacterized protein</fullName>
    </submittedName>
</protein>
<dbReference type="Proteomes" id="UP000325315">
    <property type="component" value="Unassembled WGS sequence"/>
</dbReference>
<proteinExistence type="predicted"/>
<sequence>MGVEKNGVKERVQNYCKFHATEGHEIQSYADFKALVQTLMDNKDLEYFAKIEGLDGVDICTFGEETSEKTYKINHQPRGSEVREKVVQRIIIQNLVTFPYKDSKRVPWSYDCNVMVQGGESSKVD</sequence>
<name>A0A5B6UZP5_9ROSI</name>
<dbReference type="EMBL" id="SMMG02000009">
    <property type="protein sequence ID" value="KAA3461135.1"/>
    <property type="molecule type" value="Genomic_DNA"/>
</dbReference>
<comment type="caution">
    <text evidence="1">The sequence shown here is derived from an EMBL/GenBank/DDBJ whole genome shotgun (WGS) entry which is preliminary data.</text>
</comment>